<dbReference type="EMBL" id="CP112866">
    <property type="protein sequence ID" value="UZW17432.1"/>
    <property type="molecule type" value="Genomic_DNA"/>
</dbReference>
<keyword evidence="2" id="KW-1185">Reference proteome</keyword>
<protein>
    <submittedName>
        <fullName evidence="1">Uncharacterized protein</fullName>
    </submittedName>
</protein>
<reference evidence="1" key="1">
    <citation type="submission" date="2022-11" db="EMBL/GenBank/DDBJ databases">
        <title>Taxonomic description of a new Pseudomonas species.</title>
        <authorList>
            <person name="Tambong J.T."/>
        </authorList>
    </citation>
    <scope>NUCLEOTIDE SEQUENCE</scope>
    <source>
        <strain evidence="1">S1Bt42</strain>
    </source>
</reference>
<evidence type="ECO:0000313" key="2">
    <source>
        <dbReference type="Proteomes" id="UP001164116"/>
    </source>
</evidence>
<gene>
    <name evidence="1" type="ORF">OSC50_18830</name>
</gene>
<dbReference type="RefSeq" id="WP_266248103.1">
    <property type="nucleotide sequence ID" value="NZ_CP112866.1"/>
</dbReference>
<evidence type="ECO:0000313" key="1">
    <source>
        <dbReference type="EMBL" id="UZW17432.1"/>
    </source>
</evidence>
<dbReference type="Proteomes" id="UP001164116">
    <property type="component" value="Chromosome"/>
</dbReference>
<accession>A0ABY6QDK3</accession>
<proteinExistence type="predicted"/>
<name>A0ABY6QDK3_9PSED</name>
<sequence>MSKVALIKFLPESHSRYGYVSPDFSDSSRALLTPAIFGEVLSIYNGDPEYESSDGAEFFFDLKKSLNIYKSLNTFGTSVSPEEVSLPDKSNTYALFVKCPDEAKKGWMFIDHIYTDPEEYVHWIDTLLKKGLPPRTPEEIEHDRLKAIEDERIANLRPVEMGDIALIRIMDMSNFSSVILHLDINNTKVKDMRTLAVKVFGGKAADIPMASTNAFTPDTITELTKKSKEHSPTRHDSINRFKSVLDGKKHGYGPAVGVPPETRSTLADNVRLADMKGQVIVYWYNGITKTSFAEQLKELGIDAAIDILFDS</sequence>
<organism evidence="1 2">
    <name type="scientific">Pseudomonas quebecensis</name>
    <dbReference type="NCBI Taxonomy" id="2995174"/>
    <lineage>
        <taxon>Bacteria</taxon>
        <taxon>Pseudomonadati</taxon>
        <taxon>Pseudomonadota</taxon>
        <taxon>Gammaproteobacteria</taxon>
        <taxon>Pseudomonadales</taxon>
        <taxon>Pseudomonadaceae</taxon>
        <taxon>Pseudomonas</taxon>
    </lineage>
</organism>